<feature type="domain" description="Disease resistance R13L4/SHOC-2-like LRR" evidence="2">
    <location>
        <begin position="2"/>
        <end position="110"/>
    </location>
</feature>
<protein>
    <submittedName>
        <fullName evidence="3">Disease resistance protein RPM1</fullName>
    </submittedName>
</protein>
<proteinExistence type="predicted"/>
<dbReference type="Pfam" id="PF23598">
    <property type="entry name" value="LRR_14"/>
    <property type="match status" value="1"/>
</dbReference>
<evidence type="ECO:0000313" key="4">
    <source>
        <dbReference type="Proteomes" id="UP000250321"/>
    </source>
</evidence>
<organism evidence="3 4">
    <name type="scientific">Prunus yedoensis var. nudiflora</name>
    <dbReference type="NCBI Taxonomy" id="2094558"/>
    <lineage>
        <taxon>Eukaryota</taxon>
        <taxon>Viridiplantae</taxon>
        <taxon>Streptophyta</taxon>
        <taxon>Embryophyta</taxon>
        <taxon>Tracheophyta</taxon>
        <taxon>Spermatophyta</taxon>
        <taxon>Magnoliopsida</taxon>
        <taxon>eudicotyledons</taxon>
        <taxon>Gunneridae</taxon>
        <taxon>Pentapetalae</taxon>
        <taxon>rosids</taxon>
        <taxon>fabids</taxon>
        <taxon>Rosales</taxon>
        <taxon>Rosaceae</taxon>
        <taxon>Amygdaloideae</taxon>
        <taxon>Amygdaleae</taxon>
        <taxon>Prunus</taxon>
    </lineage>
</organism>
<accession>A0A314UPU6</accession>
<dbReference type="InterPro" id="IPR032675">
    <property type="entry name" value="LRR_dom_sf"/>
</dbReference>
<keyword evidence="4" id="KW-1185">Reference proteome</keyword>
<dbReference type="SUPFAM" id="SSF52058">
    <property type="entry name" value="L domain-like"/>
    <property type="match status" value="1"/>
</dbReference>
<dbReference type="InterPro" id="IPR055414">
    <property type="entry name" value="LRR_R13L4/SHOC2-like"/>
</dbReference>
<comment type="caution">
    <text evidence="3">The sequence shown here is derived from an EMBL/GenBank/DDBJ whole genome shotgun (WGS) entry which is preliminary data.</text>
</comment>
<keyword evidence="1" id="KW-0677">Repeat</keyword>
<dbReference type="PANTHER" id="PTHR15140">
    <property type="entry name" value="TUBULIN-SPECIFIC CHAPERONE E"/>
    <property type="match status" value="1"/>
</dbReference>
<reference evidence="3 4" key="1">
    <citation type="submission" date="2018-02" db="EMBL/GenBank/DDBJ databases">
        <title>Draft genome of wild Prunus yedoensis var. nudiflora.</title>
        <authorList>
            <person name="Baek S."/>
            <person name="Kim J.-H."/>
            <person name="Choi K."/>
            <person name="Kim G.-B."/>
            <person name="Cho A."/>
            <person name="Jang H."/>
            <person name="Shin C.-H."/>
            <person name="Yu H.-J."/>
            <person name="Mun J.-H."/>
        </authorList>
    </citation>
    <scope>NUCLEOTIDE SEQUENCE [LARGE SCALE GENOMIC DNA]</scope>
    <source>
        <strain evidence="4">cv. Jeju island</strain>
        <tissue evidence="3">Leaf</tissue>
    </source>
</reference>
<evidence type="ECO:0000313" key="3">
    <source>
        <dbReference type="EMBL" id="PQM38692.1"/>
    </source>
</evidence>
<dbReference type="OrthoDB" id="611536at2759"/>
<dbReference type="EMBL" id="PJQY01003288">
    <property type="protein sequence ID" value="PQM38692.1"/>
    <property type="molecule type" value="Genomic_DNA"/>
</dbReference>
<dbReference type="AlphaFoldDB" id="A0A314UPU6"/>
<name>A0A314UPU6_PRUYE</name>
<dbReference type="STRING" id="2094558.A0A314UPU6"/>
<dbReference type="PANTHER" id="PTHR15140:SF57">
    <property type="entry name" value="RX N-TERMINAL DOMAIN-CONTAINING PROTEIN"/>
    <property type="match status" value="1"/>
</dbReference>
<evidence type="ECO:0000259" key="2">
    <source>
        <dbReference type="Pfam" id="PF23598"/>
    </source>
</evidence>
<dbReference type="Proteomes" id="UP000250321">
    <property type="component" value="Unassembled WGS sequence"/>
</dbReference>
<gene>
    <name evidence="3" type="ORF">Pyn_15154</name>
</gene>
<evidence type="ECO:0000256" key="1">
    <source>
        <dbReference type="ARBA" id="ARBA00022737"/>
    </source>
</evidence>
<sequence length="130" mass="14502">MPMLGKLPKLKSLSLIYGSYQGTAITCSKDDFPQLFVLKLWNLNSLEKLDVENGAMRNLRELEIRSCSNLETTTGLTHLKILQEIKLTNMPKKCTDDIVNNFAAAVAQSAGKIHSPAIKIEYSKSCQMKL</sequence>
<dbReference type="Gene3D" id="3.80.10.10">
    <property type="entry name" value="Ribonuclease Inhibitor"/>
    <property type="match status" value="1"/>
</dbReference>